<dbReference type="Gene3D" id="3.40.50.720">
    <property type="entry name" value="NAD(P)-binding Rossmann-like Domain"/>
    <property type="match status" value="1"/>
</dbReference>
<accession>A0ABQ5LQJ9</accession>
<dbReference type="SUPFAM" id="SSF51735">
    <property type="entry name" value="NAD(P)-binding Rossmann-fold domains"/>
    <property type="match status" value="1"/>
</dbReference>
<keyword evidence="2" id="KW-1185">Reference proteome</keyword>
<sequence length="295" mass="31947">MTQTVLILGANGRFGSHAATAFATAGWRVRRFDRAADDLETAMQGADVVVSAWNPPGYHLWNEALAESHAAVAAAAARSGATVILPGNVYVYGPDAPAPWRADTPHRATNPLGLFRKRIEAAYRSSGARTLILRCGDFIDTHPTGNWFEGYITPSVPKGFIRYPGNPDAPHAWAYLPDAARAAVALADNRAQLARFEDVPFPGYTLSGHDIADAISRVTGRGIAVKPFQWNLMRLARPFMPLLRGVFEMRYLWSLPQRLDGARLAQLAPDFTPTAAEDALRDALAYQAAPAAKAA</sequence>
<protein>
    <submittedName>
        <fullName evidence="1">Membrane protein</fullName>
    </submittedName>
</protein>
<dbReference type="EMBL" id="BROH01000001">
    <property type="protein sequence ID" value="GKY86347.1"/>
    <property type="molecule type" value="Genomic_DNA"/>
</dbReference>
<reference evidence="1" key="1">
    <citation type="journal article" date="2023" name="Int. J. Syst. Evol. Microbiol.">
        <title>Sinisalibacter aestuarii sp. nov., isolated from estuarine sediment of the Arakawa River.</title>
        <authorList>
            <person name="Arafat S.T."/>
            <person name="Hirano S."/>
            <person name="Sato A."/>
            <person name="Takeuchi K."/>
            <person name="Yasuda T."/>
            <person name="Terahara T."/>
            <person name="Hamada M."/>
            <person name="Kobayashi T."/>
        </authorList>
    </citation>
    <scope>NUCLEOTIDE SEQUENCE</scope>
    <source>
        <strain evidence="1">B-399</strain>
    </source>
</reference>
<dbReference type="Proteomes" id="UP001144205">
    <property type="component" value="Unassembled WGS sequence"/>
</dbReference>
<proteinExistence type="predicted"/>
<comment type="caution">
    <text evidence="1">The sequence shown here is derived from an EMBL/GenBank/DDBJ whole genome shotgun (WGS) entry which is preliminary data.</text>
</comment>
<dbReference type="RefSeq" id="WP_281840309.1">
    <property type="nucleotide sequence ID" value="NZ_BROH01000001.1"/>
</dbReference>
<name>A0ABQ5LQJ9_9RHOB</name>
<gene>
    <name evidence="1" type="ORF">STA1M1_02160</name>
</gene>
<dbReference type="InterPro" id="IPR036291">
    <property type="entry name" value="NAD(P)-bd_dom_sf"/>
</dbReference>
<evidence type="ECO:0000313" key="1">
    <source>
        <dbReference type="EMBL" id="GKY86347.1"/>
    </source>
</evidence>
<organism evidence="1 2">
    <name type="scientific">Sinisalibacter aestuarii</name>
    <dbReference type="NCBI Taxonomy" id="2949426"/>
    <lineage>
        <taxon>Bacteria</taxon>
        <taxon>Pseudomonadati</taxon>
        <taxon>Pseudomonadota</taxon>
        <taxon>Alphaproteobacteria</taxon>
        <taxon>Rhodobacterales</taxon>
        <taxon>Roseobacteraceae</taxon>
        <taxon>Sinisalibacter</taxon>
    </lineage>
</organism>
<evidence type="ECO:0000313" key="2">
    <source>
        <dbReference type="Proteomes" id="UP001144205"/>
    </source>
</evidence>